<dbReference type="RefSeq" id="XP_040623593.1">
    <property type="nucleotide sequence ID" value="XM_040774200.1"/>
</dbReference>
<reference evidence="1 2" key="1">
    <citation type="journal article" date="2012" name="Science">
        <title>The Paleozoic origin of enzymatic lignin decomposition reconstructed from 31 fungal genomes.</title>
        <authorList>
            <person name="Floudas D."/>
            <person name="Binder M."/>
            <person name="Riley R."/>
            <person name="Barry K."/>
            <person name="Blanchette R.A."/>
            <person name="Henrissat B."/>
            <person name="Martinez A.T."/>
            <person name="Otillar R."/>
            <person name="Spatafora J.W."/>
            <person name="Yadav J.S."/>
            <person name="Aerts A."/>
            <person name="Benoit I."/>
            <person name="Boyd A."/>
            <person name="Carlson A."/>
            <person name="Copeland A."/>
            <person name="Coutinho P.M."/>
            <person name="de Vries R.P."/>
            <person name="Ferreira P."/>
            <person name="Findley K."/>
            <person name="Foster B."/>
            <person name="Gaskell J."/>
            <person name="Glotzer D."/>
            <person name="Gorecki P."/>
            <person name="Heitman J."/>
            <person name="Hesse C."/>
            <person name="Hori C."/>
            <person name="Igarashi K."/>
            <person name="Jurgens J.A."/>
            <person name="Kallen N."/>
            <person name="Kersten P."/>
            <person name="Kohler A."/>
            <person name="Kuees U."/>
            <person name="Kumar T.K.A."/>
            <person name="Kuo A."/>
            <person name="LaButti K."/>
            <person name="Larrondo L.F."/>
            <person name="Lindquist E."/>
            <person name="Ling A."/>
            <person name="Lombard V."/>
            <person name="Lucas S."/>
            <person name="Lundell T."/>
            <person name="Martin R."/>
            <person name="McLaughlin D.J."/>
            <person name="Morgenstern I."/>
            <person name="Morin E."/>
            <person name="Murat C."/>
            <person name="Nagy L.G."/>
            <person name="Nolan M."/>
            <person name="Ohm R.A."/>
            <person name="Patyshakuliyeva A."/>
            <person name="Rokas A."/>
            <person name="Ruiz-Duenas F.J."/>
            <person name="Sabat G."/>
            <person name="Salamov A."/>
            <person name="Samejima M."/>
            <person name="Schmutz J."/>
            <person name="Slot J.C."/>
            <person name="St John F."/>
            <person name="Stenlid J."/>
            <person name="Sun H."/>
            <person name="Sun S."/>
            <person name="Syed K."/>
            <person name="Tsang A."/>
            <person name="Wiebenga A."/>
            <person name="Young D."/>
            <person name="Pisabarro A."/>
            <person name="Eastwood D.C."/>
            <person name="Martin F."/>
            <person name="Cullen D."/>
            <person name="Grigoriev I.V."/>
            <person name="Hibbett D.S."/>
        </authorList>
    </citation>
    <scope>NUCLEOTIDE SEQUENCE [LARGE SCALE GENOMIC DNA]</scope>
    <source>
        <strain evidence="1 2">DJM-731 SS1</strain>
    </source>
</reference>
<sequence length="60" mass="6716">MAFVQQCFTQQFKLGQHSTPLMYCFFYSAHVHPDPSFCLPRGHLGQTIPAGRLSLSLCGN</sequence>
<evidence type="ECO:0000313" key="1">
    <source>
        <dbReference type="EMBL" id="EJT96695.1"/>
    </source>
</evidence>
<dbReference type="GeneID" id="63689262"/>
<dbReference type="Proteomes" id="UP000030653">
    <property type="component" value="Unassembled WGS sequence"/>
</dbReference>
<dbReference type="HOGENOM" id="CLU_2941668_0_0_1"/>
<accession>M5FN23</accession>
<proteinExistence type="predicted"/>
<name>M5FN23_DACPD</name>
<dbReference type="EMBL" id="JH795881">
    <property type="protein sequence ID" value="EJT96695.1"/>
    <property type="molecule type" value="Genomic_DNA"/>
</dbReference>
<organism evidence="1 2">
    <name type="scientific">Dacryopinax primogenitus (strain DJM 731)</name>
    <name type="common">Brown rot fungus</name>
    <dbReference type="NCBI Taxonomy" id="1858805"/>
    <lineage>
        <taxon>Eukaryota</taxon>
        <taxon>Fungi</taxon>
        <taxon>Dikarya</taxon>
        <taxon>Basidiomycota</taxon>
        <taxon>Agaricomycotina</taxon>
        <taxon>Dacrymycetes</taxon>
        <taxon>Dacrymycetales</taxon>
        <taxon>Dacrymycetaceae</taxon>
        <taxon>Dacryopinax</taxon>
    </lineage>
</organism>
<keyword evidence="2" id="KW-1185">Reference proteome</keyword>
<dbReference type="AlphaFoldDB" id="M5FN23"/>
<protein>
    <submittedName>
        <fullName evidence="1">Uncharacterized protein</fullName>
    </submittedName>
</protein>
<evidence type="ECO:0000313" key="2">
    <source>
        <dbReference type="Proteomes" id="UP000030653"/>
    </source>
</evidence>
<gene>
    <name evidence="1" type="ORF">DACRYDRAFT_25527</name>
</gene>